<sequence>MVLKFKLSFKYYYESCVRTILFILSIITTINCHVLNKREVLEDGIQEPDTVRLQKEVNIVGYIQNFKHIMSEYVNSQYKLTANELERVNLILEEFLKNLATDLKDVMEKNIDWEKKKIEDGVDDEKFVEIKKKIMEEFHDIEENNADEMVYRLRKNLYETRQKLDGIIKDSNRAMKEISSE</sequence>
<keyword evidence="1" id="KW-1185">Reference proteome</keyword>
<evidence type="ECO:0000313" key="2">
    <source>
        <dbReference type="RefSeq" id="XP_052748202.1"/>
    </source>
</evidence>
<accession>A0ABM3MAQ2</accession>
<gene>
    <name evidence="2 3" type="primary">LOC113519121</name>
</gene>
<name>A0ABM3MAQ2_GALME</name>
<dbReference type="Proteomes" id="UP001652740">
    <property type="component" value="Unplaced"/>
</dbReference>
<protein>
    <submittedName>
        <fullName evidence="2 3">Uncharacterized protein LOC113519121 isoform X1</fullName>
    </submittedName>
</protein>
<dbReference type="RefSeq" id="XP_052748204.1">
    <property type="nucleotide sequence ID" value="XM_052892244.1"/>
</dbReference>
<proteinExistence type="predicted"/>
<dbReference type="RefSeq" id="XP_052748202.1">
    <property type="nucleotide sequence ID" value="XM_052892242.1"/>
</dbReference>
<organism evidence="1 2">
    <name type="scientific">Galleria mellonella</name>
    <name type="common">Greater wax moth</name>
    <dbReference type="NCBI Taxonomy" id="7137"/>
    <lineage>
        <taxon>Eukaryota</taxon>
        <taxon>Metazoa</taxon>
        <taxon>Ecdysozoa</taxon>
        <taxon>Arthropoda</taxon>
        <taxon>Hexapoda</taxon>
        <taxon>Insecta</taxon>
        <taxon>Pterygota</taxon>
        <taxon>Neoptera</taxon>
        <taxon>Endopterygota</taxon>
        <taxon>Lepidoptera</taxon>
        <taxon>Glossata</taxon>
        <taxon>Ditrysia</taxon>
        <taxon>Pyraloidea</taxon>
        <taxon>Pyralidae</taxon>
        <taxon>Galleriinae</taxon>
        <taxon>Galleria</taxon>
    </lineage>
</organism>
<dbReference type="GeneID" id="113519121"/>
<evidence type="ECO:0000313" key="3">
    <source>
        <dbReference type="RefSeq" id="XP_052748204.1"/>
    </source>
</evidence>
<reference evidence="2 3" key="1">
    <citation type="submission" date="2025-05" db="UniProtKB">
        <authorList>
            <consortium name="RefSeq"/>
        </authorList>
    </citation>
    <scope>IDENTIFICATION</scope>
    <source>
        <tissue evidence="2 3">Whole larvae</tissue>
    </source>
</reference>
<evidence type="ECO:0000313" key="1">
    <source>
        <dbReference type="Proteomes" id="UP001652740"/>
    </source>
</evidence>